<dbReference type="Proteomes" id="UP000199690">
    <property type="component" value="Unassembled WGS sequence"/>
</dbReference>
<protein>
    <submittedName>
        <fullName evidence="2">Peptidase_C39 like family protein</fullName>
    </submittedName>
</protein>
<evidence type="ECO:0000313" key="4">
    <source>
        <dbReference type="Proteomes" id="UP000199690"/>
    </source>
</evidence>
<dbReference type="EMBL" id="FOME01000009">
    <property type="protein sequence ID" value="SFE14468.1"/>
    <property type="molecule type" value="Genomic_DNA"/>
</dbReference>
<proteinExistence type="predicted"/>
<gene>
    <name evidence="2" type="ORF">SAMN02982929_02001</name>
    <name evidence="3" type="ORF">SAMN05216506_10962</name>
</gene>
<dbReference type="CDD" id="cd02549">
    <property type="entry name" value="Peptidase_C39A"/>
    <property type="match status" value="1"/>
</dbReference>
<reference evidence="2" key="2">
    <citation type="submission" date="2016-10" db="EMBL/GenBank/DDBJ databases">
        <authorList>
            <person name="de Groot N.N."/>
        </authorList>
    </citation>
    <scope>NUCLEOTIDE SEQUENCE [LARGE SCALE GENOMIC DNA]</scope>
    <source>
        <strain evidence="2">ATCC 20501</strain>
    </source>
</reference>
<sequence length="408" mass="43526">MAVVGALALAAVGCGPPAEQVGFHEWSSGQAFRSGTAEGIDVVGDGIRIGVPVGTVQHPSPDGRARDYDYARWTSPPHRTGFPATQLVTSWNASTPPGTWVQVEMRGRTTGGADTGWYVMGRWASGDADIHRTSVGGQSDAHGTVSVDTFTANPGEELAGYQLRVTLHRAAGTSASPSVSMVGAMTSAIPDRFEVPASEPGARGVELAVPRYSQNIHKGHFPEYGGGGEAWCSPASTEMVVEYWGEHPSEQDLAWIGADHPDRTVDHAARQTFDHAYDGTGNWSFNVAYAATHGLKAHVTRLRSLTEAEEYIRRGIPLITSQSFRADELDGAGYGTEGHILVVVGFTEDGDVVVNDPASSDDPSVRNVYPRRQFENVWLRTKRHDADGEVASGSGGIAYVITPPGRAF</sequence>
<dbReference type="EMBL" id="FNVB01000003">
    <property type="protein sequence ID" value="SEG39895.1"/>
    <property type="molecule type" value="Genomic_DNA"/>
</dbReference>
<dbReference type="Pfam" id="PF13529">
    <property type="entry name" value="Peptidase_C39_2"/>
    <property type="match status" value="1"/>
</dbReference>
<dbReference type="AlphaFoldDB" id="A0A1H5ZVT1"/>
<dbReference type="Proteomes" id="UP000236729">
    <property type="component" value="Unassembled WGS sequence"/>
</dbReference>
<dbReference type="InterPro" id="IPR039563">
    <property type="entry name" value="Peptidase_C39_single_dom"/>
</dbReference>
<evidence type="ECO:0000313" key="5">
    <source>
        <dbReference type="Proteomes" id="UP000236729"/>
    </source>
</evidence>
<evidence type="ECO:0000313" key="2">
    <source>
        <dbReference type="EMBL" id="SEG39895.1"/>
    </source>
</evidence>
<feature type="domain" description="Peptidase C39-like" evidence="1">
    <location>
        <begin position="207"/>
        <end position="358"/>
    </location>
</feature>
<dbReference type="Gene3D" id="3.90.70.10">
    <property type="entry name" value="Cysteine proteinases"/>
    <property type="match status" value="1"/>
</dbReference>
<keyword evidence="4" id="KW-1185">Reference proteome</keyword>
<organism evidence="2 5">
    <name type="scientific">Saccharopolyspora kobensis</name>
    <dbReference type="NCBI Taxonomy" id="146035"/>
    <lineage>
        <taxon>Bacteria</taxon>
        <taxon>Bacillati</taxon>
        <taxon>Actinomycetota</taxon>
        <taxon>Actinomycetes</taxon>
        <taxon>Pseudonocardiales</taxon>
        <taxon>Pseudonocardiaceae</taxon>
        <taxon>Saccharopolyspora</taxon>
    </lineage>
</organism>
<dbReference type="RefSeq" id="WP_235863680.1">
    <property type="nucleotide sequence ID" value="NZ_FNVB01000003.1"/>
</dbReference>
<accession>A0A1H5ZVT1</accession>
<accession>A0A1I1Y644</accession>
<reference evidence="4 5" key="1">
    <citation type="submission" date="2016-10" db="EMBL/GenBank/DDBJ databases">
        <authorList>
            <person name="Varghese N."/>
            <person name="Submissions S."/>
        </authorList>
    </citation>
    <scope>NUCLEOTIDE SEQUENCE [LARGE SCALE GENOMIC DNA]</scope>
    <source>
        <strain evidence="5">ATCC 20501</strain>
        <strain evidence="3 4">CGMCC 4.3529</strain>
    </source>
</reference>
<name>A0A1H5ZVT1_9PSEU</name>
<evidence type="ECO:0000313" key="3">
    <source>
        <dbReference type="EMBL" id="SFE14468.1"/>
    </source>
</evidence>
<evidence type="ECO:0000259" key="1">
    <source>
        <dbReference type="Pfam" id="PF13529"/>
    </source>
</evidence>
<dbReference type="InterPro" id="IPR039564">
    <property type="entry name" value="Peptidase_C39-like"/>
</dbReference>